<evidence type="ECO:0000313" key="3">
    <source>
        <dbReference type="EMBL" id="KAK4150971.1"/>
    </source>
</evidence>
<dbReference type="AlphaFoldDB" id="A0AAN6VHJ8"/>
<proteinExistence type="predicted"/>
<dbReference type="InterPro" id="IPR047801">
    <property type="entry name" value="Peptidase_C45"/>
</dbReference>
<reference evidence="3" key="1">
    <citation type="journal article" date="2023" name="Mol. Phylogenet. Evol.">
        <title>Genome-scale phylogeny and comparative genomics of the fungal order Sordariales.</title>
        <authorList>
            <person name="Hensen N."/>
            <person name="Bonometti L."/>
            <person name="Westerberg I."/>
            <person name="Brannstrom I.O."/>
            <person name="Guillou S."/>
            <person name="Cros-Aarteil S."/>
            <person name="Calhoun S."/>
            <person name="Haridas S."/>
            <person name="Kuo A."/>
            <person name="Mondo S."/>
            <person name="Pangilinan J."/>
            <person name="Riley R."/>
            <person name="LaButti K."/>
            <person name="Andreopoulos B."/>
            <person name="Lipzen A."/>
            <person name="Chen C."/>
            <person name="Yan M."/>
            <person name="Daum C."/>
            <person name="Ng V."/>
            <person name="Clum A."/>
            <person name="Steindorff A."/>
            <person name="Ohm R.A."/>
            <person name="Martin F."/>
            <person name="Silar P."/>
            <person name="Natvig D.O."/>
            <person name="Lalanne C."/>
            <person name="Gautier V."/>
            <person name="Ament-Velasquez S.L."/>
            <person name="Kruys A."/>
            <person name="Hutchinson M.I."/>
            <person name="Powell A.J."/>
            <person name="Barry K."/>
            <person name="Miller A.N."/>
            <person name="Grigoriev I.V."/>
            <person name="Debuchy R."/>
            <person name="Gladieux P."/>
            <person name="Hiltunen Thoren M."/>
            <person name="Johannesson H."/>
        </authorList>
    </citation>
    <scope>NUCLEOTIDE SEQUENCE</scope>
    <source>
        <strain evidence="3">CBS 538.74</strain>
    </source>
</reference>
<evidence type="ECO:0000313" key="4">
    <source>
        <dbReference type="Proteomes" id="UP001302745"/>
    </source>
</evidence>
<dbReference type="Gene3D" id="3.60.60.10">
    <property type="entry name" value="Penicillin V Acylase, Chain A"/>
    <property type="match status" value="1"/>
</dbReference>
<dbReference type="PANTHER" id="PTHR34180">
    <property type="entry name" value="PEPTIDASE C45"/>
    <property type="match status" value="1"/>
</dbReference>
<comment type="caution">
    <text evidence="3">The sequence shown here is derived from an EMBL/GenBank/DDBJ whole genome shotgun (WGS) entry which is preliminary data.</text>
</comment>
<gene>
    <name evidence="3" type="ORF">C8A00DRAFT_17563</name>
</gene>
<keyword evidence="4" id="KW-1185">Reference proteome</keyword>
<organism evidence="3 4">
    <name type="scientific">Chaetomidium leptoderma</name>
    <dbReference type="NCBI Taxonomy" id="669021"/>
    <lineage>
        <taxon>Eukaryota</taxon>
        <taxon>Fungi</taxon>
        <taxon>Dikarya</taxon>
        <taxon>Ascomycota</taxon>
        <taxon>Pezizomycotina</taxon>
        <taxon>Sordariomycetes</taxon>
        <taxon>Sordariomycetidae</taxon>
        <taxon>Sordariales</taxon>
        <taxon>Chaetomiaceae</taxon>
        <taxon>Chaetomidium</taxon>
    </lineage>
</organism>
<feature type="domain" description="Peptidase C45 hydrolase" evidence="2">
    <location>
        <begin position="157"/>
        <end position="391"/>
    </location>
</feature>
<feature type="region of interest" description="Disordered" evidence="1">
    <location>
        <begin position="456"/>
        <end position="484"/>
    </location>
</feature>
<evidence type="ECO:0000259" key="2">
    <source>
        <dbReference type="Pfam" id="PF03417"/>
    </source>
</evidence>
<protein>
    <recommendedName>
        <fullName evidence="2">Peptidase C45 hydrolase domain-containing protein</fullName>
    </recommendedName>
</protein>
<evidence type="ECO:0000256" key="1">
    <source>
        <dbReference type="SAM" id="MobiDB-lite"/>
    </source>
</evidence>
<dbReference type="InterPro" id="IPR047794">
    <property type="entry name" value="C45_proenzyme-like"/>
</dbReference>
<feature type="compositionally biased region" description="Pro residues" evidence="1">
    <location>
        <begin position="535"/>
        <end position="544"/>
    </location>
</feature>
<feature type="region of interest" description="Disordered" evidence="1">
    <location>
        <begin position="528"/>
        <end position="560"/>
    </location>
</feature>
<dbReference type="EMBL" id="MU857040">
    <property type="protein sequence ID" value="KAK4150971.1"/>
    <property type="molecule type" value="Genomic_DNA"/>
</dbReference>
<reference evidence="3" key="2">
    <citation type="submission" date="2023-05" db="EMBL/GenBank/DDBJ databases">
        <authorList>
            <consortium name="Lawrence Berkeley National Laboratory"/>
            <person name="Steindorff A."/>
            <person name="Hensen N."/>
            <person name="Bonometti L."/>
            <person name="Westerberg I."/>
            <person name="Brannstrom I.O."/>
            <person name="Guillou S."/>
            <person name="Cros-Aarteil S."/>
            <person name="Calhoun S."/>
            <person name="Haridas S."/>
            <person name="Kuo A."/>
            <person name="Mondo S."/>
            <person name="Pangilinan J."/>
            <person name="Riley R."/>
            <person name="Labutti K."/>
            <person name="Andreopoulos B."/>
            <person name="Lipzen A."/>
            <person name="Chen C."/>
            <person name="Yanf M."/>
            <person name="Daum C."/>
            <person name="Ng V."/>
            <person name="Clum A."/>
            <person name="Ohm R."/>
            <person name="Martin F."/>
            <person name="Silar P."/>
            <person name="Natvig D."/>
            <person name="Lalanne C."/>
            <person name="Gautier V."/>
            <person name="Ament-Velasquez S.L."/>
            <person name="Kruys A."/>
            <person name="Hutchinson M.I."/>
            <person name="Powell A.J."/>
            <person name="Barry K."/>
            <person name="Miller A.N."/>
            <person name="Grigoriev I.V."/>
            <person name="Debuchy R."/>
            <person name="Gladieux P."/>
            <person name="Thoren M.H."/>
            <person name="Johannesson H."/>
        </authorList>
    </citation>
    <scope>NUCLEOTIDE SEQUENCE</scope>
    <source>
        <strain evidence="3">CBS 538.74</strain>
    </source>
</reference>
<dbReference type="Pfam" id="PF03417">
    <property type="entry name" value="AAT"/>
    <property type="match status" value="1"/>
</dbReference>
<sequence>MADCGTPEKPLCLADIDFSTRPNSYPGIVLTGEAFDRGVEYGRVFADKIRANVARHLNHPDLPFWSNCVPRIRDVYLPALERHWHIGFMELRGMALGSGVNLHQLVFLNAREDLAAIRHLLEPYRIGPKGRREEPQDPIATTSACFSHRVTADGAPVLAHTWSTSKQVHDENLIVCLEIQYPPWEELSNLFMVVEAGMISGCGMSADGLAVTGNGLFSSGDIIPAAGDGSFPMTCLERGVLEWGYMDSTRRMCERLERHASKHLLLVDGNGSSMSLELGVERIFAHYGVPGNHTKVHANHFQSFEAFASRRKATDRYPDRQHSAARLERVTNLIAERRGDGVSRQQIQDIFSDHGDSSANLCQHRHNNRVSMTAAFVMFDTKRKVISVCKGPPCQGVMMHFTFQKFAGGDDGAVDAEMKDVETANADAEMREFGDDVTSDTAMDVDVVDAKNVVADAEMKDVQKNNNNSDPRSRGGPLNGSHGVRRGTLAARARDAAAPYPPQAKRVTMTARRTTAMTDVIWKSFASRSRAPVEAMPPPPPPASPVGSLGDATDAFMDET</sequence>
<name>A0AAN6VHJ8_9PEZI</name>
<dbReference type="InterPro" id="IPR005079">
    <property type="entry name" value="Peptidase_C45_hydrolase"/>
</dbReference>
<dbReference type="NCBIfam" id="NF040521">
    <property type="entry name" value="C45_proenzyme"/>
    <property type="match status" value="1"/>
</dbReference>
<dbReference type="Gene3D" id="1.10.10.2120">
    <property type="match status" value="1"/>
</dbReference>
<dbReference type="Proteomes" id="UP001302745">
    <property type="component" value="Unassembled WGS sequence"/>
</dbReference>
<accession>A0AAN6VHJ8</accession>
<dbReference type="PANTHER" id="PTHR34180:SF1">
    <property type="entry name" value="BETA-ALANYL-DOPAMINE_CARCININE HYDROLASE"/>
    <property type="match status" value="1"/>
</dbReference>